<comment type="caution">
    <text evidence="1">The sequence shown here is derived from an EMBL/GenBank/DDBJ whole genome shotgun (WGS) entry which is preliminary data.</text>
</comment>
<reference evidence="1 2" key="1">
    <citation type="submission" date="2021-06" db="EMBL/GenBank/DDBJ databases">
        <authorList>
            <person name="Kallberg Y."/>
            <person name="Tangrot J."/>
            <person name="Rosling A."/>
        </authorList>
    </citation>
    <scope>NUCLEOTIDE SEQUENCE [LARGE SCALE GENOMIC DNA]</scope>
    <source>
        <strain evidence="1 2">120-4 pot B 10/14</strain>
    </source>
</reference>
<dbReference type="Proteomes" id="UP000789901">
    <property type="component" value="Unassembled WGS sequence"/>
</dbReference>
<sequence>LIVSYSISRVLDVVLGENHGIIYHRAELKELIKYHESSTKRGGDLNITIIRGSLDFQDKVAEDAITPLDK</sequence>
<feature type="non-terminal residue" evidence="1">
    <location>
        <position position="70"/>
    </location>
</feature>
<dbReference type="PANTHER" id="PTHR12064">
    <property type="entry name" value="METAL TRANSPORTER CNNM"/>
    <property type="match status" value="1"/>
</dbReference>
<organism evidence="1 2">
    <name type="scientific">Gigaspora margarita</name>
    <dbReference type="NCBI Taxonomy" id="4874"/>
    <lineage>
        <taxon>Eukaryota</taxon>
        <taxon>Fungi</taxon>
        <taxon>Fungi incertae sedis</taxon>
        <taxon>Mucoromycota</taxon>
        <taxon>Glomeromycotina</taxon>
        <taxon>Glomeromycetes</taxon>
        <taxon>Diversisporales</taxon>
        <taxon>Gigasporaceae</taxon>
        <taxon>Gigaspora</taxon>
    </lineage>
</organism>
<keyword evidence="2" id="KW-1185">Reference proteome</keyword>
<accession>A0ABN7XP05</accession>
<evidence type="ECO:0000313" key="2">
    <source>
        <dbReference type="Proteomes" id="UP000789901"/>
    </source>
</evidence>
<gene>
    <name evidence="1" type="ORF">GMARGA_LOCUS45596</name>
</gene>
<name>A0ABN7XP05_GIGMA</name>
<feature type="non-terminal residue" evidence="1">
    <location>
        <position position="1"/>
    </location>
</feature>
<protein>
    <submittedName>
        <fullName evidence="1">6759_t:CDS:1</fullName>
    </submittedName>
</protein>
<proteinExistence type="predicted"/>
<dbReference type="PANTHER" id="PTHR12064:SF90">
    <property type="entry name" value="CNNM TRANSMEMBRANE DOMAIN-CONTAINING PROTEIN"/>
    <property type="match status" value="1"/>
</dbReference>
<evidence type="ECO:0000313" key="1">
    <source>
        <dbReference type="EMBL" id="CAG8856775.1"/>
    </source>
</evidence>
<dbReference type="InterPro" id="IPR045095">
    <property type="entry name" value="ACDP"/>
</dbReference>
<dbReference type="EMBL" id="CAJVQB010163736">
    <property type="protein sequence ID" value="CAG8856775.1"/>
    <property type="molecule type" value="Genomic_DNA"/>
</dbReference>